<dbReference type="Proteomes" id="UP001060215">
    <property type="component" value="Chromosome 15"/>
</dbReference>
<proteinExistence type="predicted"/>
<evidence type="ECO:0000313" key="1">
    <source>
        <dbReference type="EMBL" id="KAI7986745.1"/>
    </source>
</evidence>
<accession>A0ACC0FDL0</accession>
<gene>
    <name evidence="1" type="ORF">LOK49_LG14G01502</name>
</gene>
<reference evidence="1 2" key="1">
    <citation type="journal article" date="2022" name="Plant J.">
        <title>Chromosome-level genome of Camellia lanceoleosa provides a valuable resource for understanding genome evolution and self-incompatibility.</title>
        <authorList>
            <person name="Gong W."/>
            <person name="Xiao S."/>
            <person name="Wang L."/>
            <person name="Liao Z."/>
            <person name="Chang Y."/>
            <person name="Mo W."/>
            <person name="Hu G."/>
            <person name="Li W."/>
            <person name="Zhao G."/>
            <person name="Zhu H."/>
            <person name="Hu X."/>
            <person name="Ji K."/>
            <person name="Xiang X."/>
            <person name="Song Q."/>
            <person name="Yuan D."/>
            <person name="Jin S."/>
            <person name="Zhang L."/>
        </authorList>
    </citation>
    <scope>NUCLEOTIDE SEQUENCE [LARGE SCALE GENOMIC DNA]</scope>
    <source>
        <strain evidence="1">SQ_2022a</strain>
    </source>
</reference>
<name>A0ACC0FDL0_9ERIC</name>
<comment type="caution">
    <text evidence="1">The sequence shown here is derived from an EMBL/GenBank/DDBJ whole genome shotgun (WGS) entry which is preliminary data.</text>
</comment>
<protein>
    <submittedName>
        <fullName evidence="1">Uncharacterized protein</fullName>
    </submittedName>
</protein>
<sequence length="45" mass="4827">MCVFVWSSRSSRLARLASGPPNLTVLCPVLHQTPVFCLRGAGNAL</sequence>
<keyword evidence="2" id="KW-1185">Reference proteome</keyword>
<dbReference type="EMBL" id="CM045772">
    <property type="protein sequence ID" value="KAI7986745.1"/>
    <property type="molecule type" value="Genomic_DNA"/>
</dbReference>
<evidence type="ECO:0000313" key="2">
    <source>
        <dbReference type="Proteomes" id="UP001060215"/>
    </source>
</evidence>
<organism evidence="1 2">
    <name type="scientific">Camellia lanceoleosa</name>
    <dbReference type="NCBI Taxonomy" id="1840588"/>
    <lineage>
        <taxon>Eukaryota</taxon>
        <taxon>Viridiplantae</taxon>
        <taxon>Streptophyta</taxon>
        <taxon>Embryophyta</taxon>
        <taxon>Tracheophyta</taxon>
        <taxon>Spermatophyta</taxon>
        <taxon>Magnoliopsida</taxon>
        <taxon>eudicotyledons</taxon>
        <taxon>Gunneridae</taxon>
        <taxon>Pentapetalae</taxon>
        <taxon>asterids</taxon>
        <taxon>Ericales</taxon>
        <taxon>Theaceae</taxon>
        <taxon>Camellia</taxon>
    </lineage>
</organism>